<proteinExistence type="predicted"/>
<keyword evidence="3" id="KW-1185">Reference proteome</keyword>
<dbReference type="Pfam" id="PF00668">
    <property type="entry name" value="Condensation"/>
    <property type="match status" value="1"/>
</dbReference>
<reference evidence="3" key="1">
    <citation type="submission" date="2009-10" db="EMBL/GenBank/DDBJ databases">
        <title>The complete chromosome of Gordonia bronchialis DSM 43247.</title>
        <authorList>
            <consortium name="US DOE Joint Genome Institute (JGI-PGF)"/>
            <person name="Lucas S."/>
            <person name="Copeland A."/>
            <person name="Lapidus A."/>
            <person name="Glavina del Rio T."/>
            <person name="Dalin E."/>
            <person name="Tice H."/>
            <person name="Bruce D."/>
            <person name="Goodwin L."/>
            <person name="Pitluck S."/>
            <person name="Kyrpides N."/>
            <person name="Mavromatis K."/>
            <person name="Ivanova N."/>
            <person name="Ovchinnikova G."/>
            <person name="Saunders E."/>
            <person name="Brettin T."/>
            <person name="Detter J.C."/>
            <person name="Han C."/>
            <person name="Larimer F."/>
            <person name="Land M."/>
            <person name="Hauser L."/>
            <person name="Markowitz V."/>
            <person name="Cheng J.-F."/>
            <person name="Hugenholtz P."/>
            <person name="Woyke T."/>
            <person name="Wu D."/>
            <person name="Jando M."/>
            <person name="Schneider S."/>
            <person name="Goeker M."/>
            <person name="Klenk H.-P."/>
            <person name="Eisen J.A."/>
        </authorList>
    </citation>
    <scope>NUCLEOTIDE SEQUENCE [LARGE SCALE GENOMIC DNA]</scope>
    <source>
        <strain evidence="3">ATCC 25592 / DSM 43247 / BCRC 13721 / JCM 3198 / KCTC 3076 / NBRC 16047 / NCTC 10667</strain>
    </source>
</reference>
<gene>
    <name evidence="2" type="ordered locus">Gbro_2428</name>
</gene>
<dbReference type="Gene3D" id="3.30.559.30">
    <property type="entry name" value="Nonribosomal peptide synthetase, condensation domain"/>
    <property type="match status" value="2"/>
</dbReference>
<dbReference type="KEGG" id="gbr:Gbro_2428"/>
<organism evidence="2 3">
    <name type="scientific">Gordonia bronchialis (strain ATCC 25592 / DSM 43247 / BCRC 13721 / JCM 3198 / KCTC 3076 / NBRC 16047 / NCTC 10667)</name>
    <name type="common">Rhodococcus bronchialis</name>
    <dbReference type="NCBI Taxonomy" id="526226"/>
    <lineage>
        <taxon>Bacteria</taxon>
        <taxon>Bacillati</taxon>
        <taxon>Actinomycetota</taxon>
        <taxon>Actinomycetes</taxon>
        <taxon>Mycobacteriales</taxon>
        <taxon>Gordoniaceae</taxon>
        <taxon>Gordonia</taxon>
    </lineage>
</organism>
<dbReference type="InterPro" id="IPR001242">
    <property type="entry name" value="Condensation_dom"/>
</dbReference>
<sequence length="289" mass="30517">MISATWIDFGDDPGRLLLQIHHLVVDGVSWRSLVPELLAVYTQLADGVDEPSLGLPPAPTPYAAWAHTVAGLDRTTELPYWTGDLVDAAATAGALFRRRIDPAVDTEDTARRHVVEVDTEVSGRLLGPTPSALGVAVDDVLLGAFGAAAGRPTLVDLEGHGRVDDLLPGADGGLGYGVLRYLSGTAAAGISAAAGIEFNYLGRYRSFEFGDWGMAPESADIGAGGTMPAGHGLVVDITTVDGPDGTRMRASWTYQPGVIDDESVRALAERWLAALREVARPDEQRGAHR</sequence>
<dbReference type="HOGENOM" id="CLU_962288_0_0_11"/>
<protein>
    <submittedName>
        <fullName evidence="2">Non-ribosomal peptide synthase</fullName>
    </submittedName>
</protein>
<dbReference type="GO" id="GO:0003824">
    <property type="term" value="F:catalytic activity"/>
    <property type="evidence" value="ECO:0007669"/>
    <property type="project" value="InterPro"/>
</dbReference>
<evidence type="ECO:0000313" key="2">
    <source>
        <dbReference type="EMBL" id="ACY21669.1"/>
    </source>
</evidence>
<dbReference type="STRING" id="526226.Gbro_2428"/>
<feature type="domain" description="Condensation" evidence="1">
    <location>
        <begin position="7"/>
        <end position="148"/>
    </location>
</feature>
<dbReference type="GO" id="GO:0008610">
    <property type="term" value="P:lipid biosynthetic process"/>
    <property type="evidence" value="ECO:0007669"/>
    <property type="project" value="UniProtKB-ARBA"/>
</dbReference>
<dbReference type="EMBL" id="CP001802">
    <property type="protein sequence ID" value="ACY21669.1"/>
    <property type="molecule type" value="Genomic_DNA"/>
</dbReference>
<dbReference type="InterPro" id="IPR023213">
    <property type="entry name" value="CAT-like_dom_sf"/>
</dbReference>
<dbReference type="SUPFAM" id="SSF52777">
    <property type="entry name" value="CoA-dependent acyltransferases"/>
    <property type="match status" value="2"/>
</dbReference>
<dbReference type="Gene3D" id="3.30.559.10">
    <property type="entry name" value="Chloramphenicol acetyltransferase-like domain"/>
    <property type="match status" value="1"/>
</dbReference>
<name>D0LDP6_GORB4</name>
<dbReference type="AlphaFoldDB" id="D0LDP6"/>
<dbReference type="PANTHER" id="PTHR45398:SF1">
    <property type="entry name" value="ENZYME, PUTATIVE (JCVI)-RELATED"/>
    <property type="match status" value="1"/>
</dbReference>
<dbReference type="PANTHER" id="PTHR45398">
    <property type="match status" value="1"/>
</dbReference>
<dbReference type="Proteomes" id="UP000001219">
    <property type="component" value="Chromosome"/>
</dbReference>
<dbReference type="eggNOG" id="COG1020">
    <property type="taxonomic scope" value="Bacteria"/>
</dbReference>
<evidence type="ECO:0000313" key="3">
    <source>
        <dbReference type="Proteomes" id="UP000001219"/>
    </source>
</evidence>
<accession>D0LDP6</accession>
<evidence type="ECO:0000259" key="1">
    <source>
        <dbReference type="Pfam" id="PF00668"/>
    </source>
</evidence>
<reference evidence="2 3" key="2">
    <citation type="journal article" date="2010" name="Stand. Genomic Sci.">
        <title>Complete genome sequence of Gordonia bronchialis type strain (3410).</title>
        <authorList>
            <person name="Ivanova N."/>
            <person name="Sikorski J."/>
            <person name="Jando M."/>
            <person name="Lapidus A."/>
            <person name="Nolan M."/>
            <person name="Lucas S."/>
            <person name="Del Rio T.G."/>
            <person name="Tice H."/>
            <person name="Copeland A."/>
            <person name="Cheng J.F."/>
            <person name="Chen F."/>
            <person name="Bruce D."/>
            <person name="Goodwin L."/>
            <person name="Pitluck S."/>
            <person name="Mavromatis K."/>
            <person name="Ovchinnikova G."/>
            <person name="Pati A."/>
            <person name="Chen A."/>
            <person name="Palaniappan K."/>
            <person name="Land M."/>
            <person name="Hauser L."/>
            <person name="Chang Y.J."/>
            <person name="Jeffries C.D."/>
            <person name="Chain P."/>
            <person name="Saunders E."/>
            <person name="Han C."/>
            <person name="Detter J.C."/>
            <person name="Brettin T."/>
            <person name="Rohde M."/>
            <person name="Goker M."/>
            <person name="Bristow J."/>
            <person name="Eisen J.A."/>
            <person name="Markowitz V."/>
            <person name="Hugenholtz P."/>
            <person name="Klenk H.P."/>
            <person name="Kyrpides N.C."/>
        </authorList>
    </citation>
    <scope>NUCLEOTIDE SEQUENCE [LARGE SCALE GENOMIC DNA]</scope>
    <source>
        <strain evidence="3">ATCC 25592 / DSM 43247 / BCRC 13721 / JCM 3198 / KCTC 3076 / NBRC 16047 / NCTC 10667</strain>
    </source>
</reference>